<name>A0A9Q1G7Q6_SYNKA</name>
<dbReference type="OrthoDB" id="416119at2759"/>
<protein>
    <recommendedName>
        <fullName evidence="3">Reverse transcriptase</fullName>
    </recommendedName>
</protein>
<proteinExistence type="predicted"/>
<evidence type="ECO:0008006" key="3">
    <source>
        <dbReference type="Google" id="ProtNLM"/>
    </source>
</evidence>
<organism evidence="1 2">
    <name type="scientific">Synaphobranchus kaupii</name>
    <name type="common">Kaup's arrowtooth eel</name>
    <dbReference type="NCBI Taxonomy" id="118154"/>
    <lineage>
        <taxon>Eukaryota</taxon>
        <taxon>Metazoa</taxon>
        <taxon>Chordata</taxon>
        <taxon>Craniata</taxon>
        <taxon>Vertebrata</taxon>
        <taxon>Euteleostomi</taxon>
        <taxon>Actinopterygii</taxon>
        <taxon>Neopterygii</taxon>
        <taxon>Teleostei</taxon>
        <taxon>Anguilliformes</taxon>
        <taxon>Synaphobranchidae</taxon>
        <taxon>Synaphobranchus</taxon>
    </lineage>
</organism>
<keyword evidence="2" id="KW-1185">Reference proteome</keyword>
<reference evidence="1" key="1">
    <citation type="journal article" date="2023" name="Science">
        <title>Genome structures resolve the early diversification of teleost fishes.</title>
        <authorList>
            <person name="Parey E."/>
            <person name="Louis A."/>
            <person name="Montfort J."/>
            <person name="Bouchez O."/>
            <person name="Roques C."/>
            <person name="Iampietro C."/>
            <person name="Lluch J."/>
            <person name="Castinel A."/>
            <person name="Donnadieu C."/>
            <person name="Desvignes T."/>
            <person name="Floi Bucao C."/>
            <person name="Jouanno E."/>
            <person name="Wen M."/>
            <person name="Mejri S."/>
            <person name="Dirks R."/>
            <person name="Jansen H."/>
            <person name="Henkel C."/>
            <person name="Chen W.J."/>
            <person name="Zahm M."/>
            <person name="Cabau C."/>
            <person name="Klopp C."/>
            <person name="Thompson A.W."/>
            <person name="Robinson-Rechavi M."/>
            <person name="Braasch I."/>
            <person name="Lecointre G."/>
            <person name="Bobe J."/>
            <person name="Postlethwait J.H."/>
            <person name="Berthelot C."/>
            <person name="Roest Crollius H."/>
            <person name="Guiguen Y."/>
        </authorList>
    </citation>
    <scope>NUCLEOTIDE SEQUENCE</scope>
    <source>
        <strain evidence="1">WJC10195</strain>
    </source>
</reference>
<dbReference type="EMBL" id="JAINUF010000002">
    <property type="protein sequence ID" value="KAJ8376434.1"/>
    <property type="molecule type" value="Genomic_DNA"/>
</dbReference>
<accession>A0A9Q1G7Q6</accession>
<dbReference type="PANTHER" id="PTHR19446">
    <property type="entry name" value="REVERSE TRANSCRIPTASES"/>
    <property type="match status" value="1"/>
</dbReference>
<evidence type="ECO:0000313" key="1">
    <source>
        <dbReference type="EMBL" id="KAJ8376434.1"/>
    </source>
</evidence>
<dbReference type="AlphaFoldDB" id="A0A9Q1G7Q6"/>
<sequence length="192" mass="21801">MSSLVLARRQVWLAQSGLADQEQAIKTRFARVLESEDAVLAAVTLPKFRLRWLCDQERKDQAKASLVAECRKHVLEQEQQPGYVPKPTEPSALFDTSPPKLSEIRQVIQQARSASAPGPNGIPYKLYKNCPRVLKLLWTLMRTAWTKLIIPSEWRRAVAVFIPKEQNSKTIGQFRSIALLNVEGKIFFSDSE</sequence>
<evidence type="ECO:0000313" key="2">
    <source>
        <dbReference type="Proteomes" id="UP001152622"/>
    </source>
</evidence>
<comment type="caution">
    <text evidence="1">The sequence shown here is derived from an EMBL/GenBank/DDBJ whole genome shotgun (WGS) entry which is preliminary data.</text>
</comment>
<gene>
    <name evidence="1" type="ORF">SKAU_G00070140</name>
</gene>
<dbReference type="Proteomes" id="UP001152622">
    <property type="component" value="Chromosome 2"/>
</dbReference>